<gene>
    <name evidence="1" type="ORF">AYO20_09417</name>
</gene>
<accession>A0A178CI31</accession>
<protein>
    <submittedName>
        <fullName evidence="1">Uncharacterized protein</fullName>
    </submittedName>
</protein>
<dbReference type="RefSeq" id="XP_022496383.1">
    <property type="nucleotide sequence ID" value="XM_022647687.1"/>
</dbReference>
<reference evidence="1 2" key="1">
    <citation type="submission" date="2016-03" db="EMBL/GenBank/DDBJ databases">
        <title>The draft genome sequence of Fonsecaea nubica causative agent of cutaneous subcutaneous infection in human host.</title>
        <authorList>
            <person name="Costa F."/>
            <person name="Sybren D.H."/>
            <person name="Raittz R.T."/>
            <person name="Weiss V.A."/>
            <person name="Leao A.C."/>
            <person name="Gomes R."/>
            <person name="De Souza E.M."/>
            <person name="Pedrosa F.O."/>
            <person name="Steffens M.B."/>
            <person name="Bombassaro A."/>
            <person name="Tadra-Sfeir M.Z."/>
            <person name="Moreno L.F."/>
            <person name="Najafzadeh M.J."/>
            <person name="Felipe M.S."/>
            <person name="Teixeira M."/>
            <person name="Sun J."/>
            <person name="Xi L."/>
            <person name="Castro M.A."/>
            <person name="Vicente V.A."/>
        </authorList>
    </citation>
    <scope>NUCLEOTIDE SEQUENCE [LARGE SCALE GENOMIC DNA]</scope>
    <source>
        <strain evidence="1 2">CBS 269.64</strain>
    </source>
</reference>
<dbReference type="EMBL" id="LVCJ01000086">
    <property type="protein sequence ID" value="OAL28693.1"/>
    <property type="molecule type" value="Genomic_DNA"/>
</dbReference>
<organism evidence="1 2">
    <name type="scientific">Fonsecaea nubica</name>
    <dbReference type="NCBI Taxonomy" id="856822"/>
    <lineage>
        <taxon>Eukaryota</taxon>
        <taxon>Fungi</taxon>
        <taxon>Dikarya</taxon>
        <taxon>Ascomycota</taxon>
        <taxon>Pezizomycotina</taxon>
        <taxon>Eurotiomycetes</taxon>
        <taxon>Chaetothyriomycetidae</taxon>
        <taxon>Chaetothyriales</taxon>
        <taxon>Herpotrichiellaceae</taxon>
        <taxon>Fonsecaea</taxon>
    </lineage>
</organism>
<dbReference type="GeneID" id="34592815"/>
<comment type="caution">
    <text evidence="1">The sequence shown here is derived from an EMBL/GenBank/DDBJ whole genome shotgun (WGS) entry which is preliminary data.</text>
</comment>
<keyword evidence="2" id="KW-1185">Reference proteome</keyword>
<sequence length="470" mass="53674">MESLPLELRLLVYRQCVNIRALGLLYANKQFHKEFSPFLLKKDFVLGFHIDPSSSTQVKIINPDNSAWGNHCILDAASSHVDHSILDAMPIDQFKGIRILIDPPSTDDPGQVVRGLLQSTALVTALLPRWANPETIPRTEDDIINPVTRSSTRVPPITVQVRQGKTTRWHTEGSWNRTIPYSHDGISVLGSYPDDYKGFSDLQTILTPLARVRNADAIVFKLPLNAPVASSFDYFKNDLVDLADEDALHVWLDYLLDDMHGPAAAELRRDRFKFWCSEYEYQTGRRFYGIFGDPDRFGGARMALNANPFDLVQKGFHDRFMSAREHVLAAWRDTLRRHGHPVYINPEKYIDFWYHSLRVIELGLRPMLGRDETFWEVCYPSGIEPKSQNDNWENTEQADLVHRLEPPLDTTDSTASQILPAETSGCKHCAQGDLEARKDPLPSHEKMWKYLSTFSLRSFEERRLAPIAAT</sequence>
<name>A0A178CI31_9EURO</name>
<dbReference type="AlphaFoldDB" id="A0A178CI31"/>
<dbReference type="OrthoDB" id="3940621at2759"/>
<evidence type="ECO:0000313" key="2">
    <source>
        <dbReference type="Proteomes" id="UP000185904"/>
    </source>
</evidence>
<evidence type="ECO:0000313" key="1">
    <source>
        <dbReference type="EMBL" id="OAL28693.1"/>
    </source>
</evidence>
<proteinExistence type="predicted"/>
<dbReference type="Proteomes" id="UP000185904">
    <property type="component" value="Unassembled WGS sequence"/>
</dbReference>